<dbReference type="PANTHER" id="PTHR42782:SF2">
    <property type="entry name" value="3-OXOACYL-[ACYL-CARRIER-PROTEIN] SYNTHASE-LIKE PROTEIN"/>
    <property type="match status" value="1"/>
</dbReference>
<dbReference type="HOGENOM" id="CLU_1022694_0_0_7"/>
<dbReference type="Pfam" id="PF04305">
    <property type="entry name" value="DUF455"/>
    <property type="match status" value="1"/>
</dbReference>
<reference evidence="2" key="1">
    <citation type="journal article" date="2013" name="ISME J.">
        <title>A small predatory core genome in the divergent marine Bacteriovorax marinus SJ and the terrestrial Bdellovibrio bacteriovorus.</title>
        <authorList>
            <person name="Crossman L.C."/>
            <person name="Chen H."/>
            <person name="Cerdeno-Tarraga A.M."/>
            <person name="Brooks K."/>
            <person name="Quail M.A."/>
            <person name="Pineiro S.A."/>
            <person name="Hobley L."/>
            <person name="Sockett R.E."/>
            <person name="Bentley S.D."/>
            <person name="Parkhill J."/>
            <person name="Williams H.N."/>
            <person name="Stine O.C."/>
        </authorList>
    </citation>
    <scope>NUCLEOTIDE SEQUENCE [LARGE SCALE GENOMIC DNA]</scope>
    <source>
        <strain evidence="2">ATCC BAA-682 / DSM 15412 / SJ</strain>
    </source>
</reference>
<organism evidence="1 2">
    <name type="scientific">Halobacteriovorax marinus (strain ATCC BAA-682 / DSM 15412 / SJ)</name>
    <name type="common">Bacteriovorax marinus</name>
    <dbReference type="NCBI Taxonomy" id="862908"/>
    <lineage>
        <taxon>Bacteria</taxon>
        <taxon>Pseudomonadati</taxon>
        <taxon>Bdellovibrionota</taxon>
        <taxon>Bacteriovoracia</taxon>
        <taxon>Bacteriovoracales</taxon>
        <taxon>Halobacteriovoraceae</taxon>
        <taxon>Halobacteriovorax</taxon>
    </lineage>
</organism>
<sequence length="273" mass="32023">MNIDEYARTLLFSTNLEDKLLSPKVISSFNSFEIVDRPLSPGRDKLISFSTKQTKFPKPKTLHIPERRATALHFFANHELLAIEMMAAAILCLPTRNELDLKAKKGLLATIADEQKHFLLYKKRMENLGLEFGGVSLNDYFWKKFLEVDNLDGFFALVSLTFEAANLDFAKFYENIFNEVEDFETEKIMNIVYEDEISHVAYGRNWLNKWREDKSLWTYYNELLPENVTPARAKAMMFDQDARLRAGLDQDFIDKVRNYEDDFVVTNRKEWKK</sequence>
<dbReference type="PATRIC" id="fig|862908.3.peg.2887"/>
<dbReference type="PANTHER" id="PTHR42782">
    <property type="entry name" value="SI:CH73-314G15.3"/>
    <property type="match status" value="1"/>
</dbReference>
<dbReference type="InterPro" id="IPR009078">
    <property type="entry name" value="Ferritin-like_SF"/>
</dbReference>
<dbReference type="Proteomes" id="UP000008963">
    <property type="component" value="Chromosome"/>
</dbReference>
<dbReference type="OrthoDB" id="9778629at2"/>
<dbReference type="eggNOG" id="COG2833">
    <property type="taxonomic scope" value="Bacteria"/>
</dbReference>
<gene>
    <name evidence="1" type="ordered locus">BMS_3019</name>
</gene>
<dbReference type="SUPFAM" id="SSF47240">
    <property type="entry name" value="Ferritin-like"/>
    <property type="match status" value="1"/>
</dbReference>
<protein>
    <recommendedName>
        <fullName evidence="3">DUF455 domain-containing protein</fullName>
    </recommendedName>
</protein>
<evidence type="ECO:0000313" key="2">
    <source>
        <dbReference type="Proteomes" id="UP000008963"/>
    </source>
</evidence>
<keyword evidence="2" id="KW-1185">Reference proteome</keyword>
<dbReference type="AlphaFoldDB" id="E1WZ93"/>
<dbReference type="PIRSF" id="PIRSF012318">
    <property type="entry name" value="UCP012318"/>
    <property type="match status" value="1"/>
</dbReference>
<dbReference type="EMBL" id="FQ312005">
    <property type="protein sequence ID" value="CBW27781.1"/>
    <property type="molecule type" value="Genomic_DNA"/>
</dbReference>
<dbReference type="CDD" id="cd00657">
    <property type="entry name" value="Ferritin_like"/>
    <property type="match status" value="1"/>
</dbReference>
<dbReference type="InterPro" id="IPR007402">
    <property type="entry name" value="DUF455"/>
</dbReference>
<dbReference type="InterPro" id="IPR011197">
    <property type="entry name" value="UCP012318"/>
</dbReference>
<evidence type="ECO:0000313" key="1">
    <source>
        <dbReference type="EMBL" id="CBW27781.1"/>
    </source>
</evidence>
<dbReference type="RefSeq" id="WP_014245552.1">
    <property type="nucleotide sequence ID" value="NC_016620.1"/>
</dbReference>
<dbReference type="KEGG" id="bmx:BMS_3019"/>
<dbReference type="STRING" id="862908.BMS_3019"/>
<evidence type="ECO:0008006" key="3">
    <source>
        <dbReference type="Google" id="ProtNLM"/>
    </source>
</evidence>
<proteinExistence type="predicted"/>
<name>E1WZ93_HALMS</name>
<accession>E1WZ93</accession>